<proteinExistence type="predicted"/>
<accession>A0A9X2TDY9</accession>
<reference evidence="1" key="1">
    <citation type="submission" date="2022-08" db="EMBL/GenBank/DDBJ databases">
        <title>Genomic Encyclopedia of Type Strains, Phase V (KMG-V): Genome sequencing to study the core and pangenomes of soil and plant-associated prokaryotes.</title>
        <authorList>
            <person name="Whitman W."/>
        </authorList>
    </citation>
    <scope>NUCLEOTIDE SEQUENCE</scope>
    <source>
        <strain evidence="1">SP3049</strain>
    </source>
</reference>
<sequence>MSFDAETASSETVIIHVGEALDFRVADRC</sequence>
<dbReference type="EMBL" id="JANUAE010000002">
    <property type="protein sequence ID" value="MCS3708895.1"/>
    <property type="molecule type" value="Genomic_DNA"/>
</dbReference>
<protein>
    <submittedName>
        <fullName evidence="1">Uncharacterized protein</fullName>
    </submittedName>
</protein>
<evidence type="ECO:0000313" key="1">
    <source>
        <dbReference type="EMBL" id="MCS3708895.1"/>
    </source>
</evidence>
<organism evidence="1 2">
    <name type="scientific">Salinibacter ruber</name>
    <dbReference type="NCBI Taxonomy" id="146919"/>
    <lineage>
        <taxon>Bacteria</taxon>
        <taxon>Pseudomonadati</taxon>
        <taxon>Rhodothermota</taxon>
        <taxon>Rhodothermia</taxon>
        <taxon>Rhodothermales</taxon>
        <taxon>Salinibacteraceae</taxon>
        <taxon>Salinibacter</taxon>
    </lineage>
</organism>
<dbReference type="Proteomes" id="UP001155057">
    <property type="component" value="Unassembled WGS sequence"/>
</dbReference>
<name>A0A9X2TDY9_9BACT</name>
<dbReference type="AlphaFoldDB" id="A0A9X2TDY9"/>
<comment type="caution">
    <text evidence="1">The sequence shown here is derived from an EMBL/GenBank/DDBJ whole genome shotgun (WGS) entry which is preliminary data.</text>
</comment>
<gene>
    <name evidence="1" type="ORF">GGP61_000490</name>
</gene>
<evidence type="ECO:0000313" key="2">
    <source>
        <dbReference type="Proteomes" id="UP001155057"/>
    </source>
</evidence>